<protein>
    <recommendedName>
        <fullName evidence="10">ATP-grasp domain-containing protein</fullName>
    </recommendedName>
</protein>
<evidence type="ECO:0000256" key="1">
    <source>
        <dbReference type="ARBA" id="ARBA00004496"/>
    </source>
</evidence>
<evidence type="ECO:0000256" key="4">
    <source>
        <dbReference type="ARBA" id="ARBA00022598"/>
    </source>
</evidence>
<organism evidence="11 12">
    <name type="scientific">Modicella reniformis</name>
    <dbReference type="NCBI Taxonomy" id="1440133"/>
    <lineage>
        <taxon>Eukaryota</taxon>
        <taxon>Fungi</taxon>
        <taxon>Fungi incertae sedis</taxon>
        <taxon>Mucoromycota</taxon>
        <taxon>Mortierellomycotina</taxon>
        <taxon>Mortierellomycetes</taxon>
        <taxon>Mortierellales</taxon>
        <taxon>Mortierellaceae</taxon>
        <taxon>Modicella</taxon>
    </lineage>
</organism>
<dbReference type="GO" id="GO:0046872">
    <property type="term" value="F:metal ion binding"/>
    <property type="evidence" value="ECO:0007669"/>
    <property type="project" value="InterPro"/>
</dbReference>
<dbReference type="CDD" id="cd02440">
    <property type="entry name" value="AdoMet_MTases"/>
    <property type="match status" value="1"/>
</dbReference>
<dbReference type="EMBL" id="JAAAHW010009616">
    <property type="protein sequence ID" value="KAF9938216.1"/>
    <property type="molecule type" value="Genomic_DNA"/>
</dbReference>
<proteinExistence type="inferred from homology"/>
<comment type="caution">
    <text evidence="11">The sequence shown here is derived from an EMBL/GenBank/DDBJ whole genome shotgun (WGS) entry which is preliminary data.</text>
</comment>
<dbReference type="GO" id="GO:0008360">
    <property type="term" value="P:regulation of cell shape"/>
    <property type="evidence" value="ECO:0007669"/>
    <property type="project" value="UniProtKB-KW"/>
</dbReference>
<sequence>MKICVLQSSYEGVESDFEDYGYQDPSLYVKQHEFVLRYIKKDTAVQQIDQVCEENFDLLINFIWGQRTDVVAGIDAVEYLESKGVPFIGSNSKFLSLSKIDFKKAAAGIVLVPGESKFPLIVKPATGCGSLHMTEKSVCHNPDELKEQVALLKSKTSDDIIVEEFIVGEEISVMVVEIDDEVIAMTPIVYEFPVETTPSQKFLHFNNKFDAINQGTIKFNLYDGDLLDRLKETACKAYRALDVSGCGYARVDIRASGEDLYVLEVNPTPAFFYKVGNDFGDDYVISHCFPGGHEGFMETLIKTKLRSSQTLILKNIYDQMADKYNDLMHASNYPKVVADIVARFSFKGAVLDLGCGTGEIGTMIQAAHDATMTGIDISPKMATQAKHYKRVYLGELQNILPFVGNFDHVVSFGVLYFLQKEVFVSMLDRCFAQSRHSVTMGIEDISDEFNKRLNENGKQSLHDHTPIMDSYTIPLGWRLVHKQRAFFWTSPSTGDEVYGTAFRFEAFEE</sequence>
<keyword evidence="3" id="KW-0963">Cytoplasm</keyword>
<dbReference type="Gene3D" id="3.30.1490.20">
    <property type="entry name" value="ATP-grasp fold, A domain"/>
    <property type="match status" value="1"/>
</dbReference>
<dbReference type="InterPro" id="IPR013815">
    <property type="entry name" value="ATP_grasp_subdomain_1"/>
</dbReference>
<dbReference type="PANTHER" id="PTHR23132:SF23">
    <property type="entry name" value="D-ALANINE--D-ALANINE LIGASE B"/>
    <property type="match status" value="1"/>
</dbReference>
<evidence type="ECO:0000256" key="7">
    <source>
        <dbReference type="ARBA" id="ARBA00022960"/>
    </source>
</evidence>
<dbReference type="OrthoDB" id="66144at2759"/>
<dbReference type="GO" id="GO:0005737">
    <property type="term" value="C:cytoplasm"/>
    <property type="evidence" value="ECO:0007669"/>
    <property type="project" value="UniProtKB-SubCell"/>
</dbReference>
<dbReference type="InterPro" id="IPR011761">
    <property type="entry name" value="ATP-grasp"/>
</dbReference>
<evidence type="ECO:0000256" key="2">
    <source>
        <dbReference type="ARBA" id="ARBA00010871"/>
    </source>
</evidence>
<dbReference type="Gene3D" id="3.30.470.20">
    <property type="entry name" value="ATP-grasp fold, B domain"/>
    <property type="match status" value="1"/>
</dbReference>
<evidence type="ECO:0000259" key="10">
    <source>
        <dbReference type="PROSITE" id="PS50975"/>
    </source>
</evidence>
<dbReference type="SUPFAM" id="SSF53335">
    <property type="entry name" value="S-adenosyl-L-methionine-dependent methyltransferases"/>
    <property type="match status" value="1"/>
</dbReference>
<dbReference type="SUPFAM" id="SSF56059">
    <property type="entry name" value="Glutathione synthetase ATP-binding domain-like"/>
    <property type="match status" value="1"/>
</dbReference>
<evidence type="ECO:0000313" key="11">
    <source>
        <dbReference type="EMBL" id="KAF9938216.1"/>
    </source>
</evidence>
<dbReference type="InterPro" id="IPR041698">
    <property type="entry name" value="Methyltransf_25"/>
</dbReference>
<evidence type="ECO:0000256" key="8">
    <source>
        <dbReference type="ARBA" id="ARBA00022984"/>
    </source>
</evidence>
<keyword evidence="6 9" id="KW-0067">ATP-binding</keyword>
<dbReference type="PANTHER" id="PTHR23132">
    <property type="entry name" value="D-ALANINE--D-ALANINE LIGASE"/>
    <property type="match status" value="1"/>
</dbReference>
<keyword evidence="7" id="KW-0133">Cell shape</keyword>
<keyword evidence="4" id="KW-0436">Ligase</keyword>
<dbReference type="Gene3D" id="3.40.50.150">
    <property type="entry name" value="Vaccinia Virus protein VP39"/>
    <property type="match status" value="1"/>
</dbReference>
<dbReference type="GO" id="GO:0008716">
    <property type="term" value="F:D-alanine-D-alanine ligase activity"/>
    <property type="evidence" value="ECO:0007669"/>
    <property type="project" value="InterPro"/>
</dbReference>
<evidence type="ECO:0000256" key="5">
    <source>
        <dbReference type="ARBA" id="ARBA00022741"/>
    </source>
</evidence>
<dbReference type="Pfam" id="PF07478">
    <property type="entry name" value="Dala_Dala_lig_C"/>
    <property type="match status" value="1"/>
</dbReference>
<dbReference type="PROSITE" id="PS50975">
    <property type="entry name" value="ATP_GRASP"/>
    <property type="match status" value="1"/>
</dbReference>
<gene>
    <name evidence="11" type="ORF">BGZ65_000200</name>
</gene>
<dbReference type="InterPro" id="IPR029063">
    <property type="entry name" value="SAM-dependent_MTases_sf"/>
</dbReference>
<comment type="subcellular location">
    <subcellularLocation>
        <location evidence="1">Cytoplasm</location>
    </subcellularLocation>
</comment>
<name>A0A9P6IMJ3_9FUNG</name>
<keyword evidence="12" id="KW-1185">Reference proteome</keyword>
<accession>A0A9P6IMJ3</accession>
<evidence type="ECO:0000256" key="9">
    <source>
        <dbReference type="PROSITE-ProRule" id="PRU00409"/>
    </source>
</evidence>
<reference evidence="11" key="1">
    <citation type="journal article" date="2020" name="Fungal Divers.">
        <title>Resolving the Mortierellaceae phylogeny through synthesis of multi-gene phylogenetics and phylogenomics.</title>
        <authorList>
            <person name="Vandepol N."/>
            <person name="Liber J."/>
            <person name="Desiro A."/>
            <person name="Na H."/>
            <person name="Kennedy M."/>
            <person name="Barry K."/>
            <person name="Grigoriev I.V."/>
            <person name="Miller A.N."/>
            <person name="O'Donnell K."/>
            <person name="Stajich J.E."/>
            <person name="Bonito G."/>
        </authorList>
    </citation>
    <scope>NUCLEOTIDE SEQUENCE</scope>
    <source>
        <strain evidence="11">MES-2147</strain>
    </source>
</reference>
<dbReference type="GO" id="GO:0005524">
    <property type="term" value="F:ATP binding"/>
    <property type="evidence" value="ECO:0007669"/>
    <property type="project" value="UniProtKB-UniRule"/>
</dbReference>
<evidence type="ECO:0000256" key="6">
    <source>
        <dbReference type="ARBA" id="ARBA00022840"/>
    </source>
</evidence>
<feature type="domain" description="ATP-grasp" evidence="10">
    <location>
        <begin position="77"/>
        <end position="305"/>
    </location>
</feature>
<dbReference type="AlphaFoldDB" id="A0A9P6IMJ3"/>
<comment type="similarity">
    <text evidence="2">Belongs to the D-alanine--D-alanine ligase family.</text>
</comment>
<evidence type="ECO:0000256" key="3">
    <source>
        <dbReference type="ARBA" id="ARBA00022490"/>
    </source>
</evidence>
<dbReference type="Pfam" id="PF13649">
    <property type="entry name" value="Methyltransf_25"/>
    <property type="match status" value="1"/>
</dbReference>
<evidence type="ECO:0000313" key="12">
    <source>
        <dbReference type="Proteomes" id="UP000749646"/>
    </source>
</evidence>
<dbReference type="Proteomes" id="UP000749646">
    <property type="component" value="Unassembled WGS sequence"/>
</dbReference>
<dbReference type="InterPro" id="IPR000291">
    <property type="entry name" value="D-Ala_lig_Van_CS"/>
</dbReference>
<dbReference type="PROSITE" id="PS00844">
    <property type="entry name" value="DALA_DALA_LIGASE_2"/>
    <property type="match status" value="1"/>
</dbReference>
<keyword evidence="8" id="KW-0573">Peptidoglycan synthesis</keyword>
<dbReference type="InterPro" id="IPR011095">
    <property type="entry name" value="Dala_Dala_lig_C"/>
</dbReference>
<keyword evidence="5 9" id="KW-0547">Nucleotide-binding</keyword>